<dbReference type="Pfam" id="PF10328">
    <property type="entry name" value="7TM_GPCR_Srx"/>
    <property type="match status" value="1"/>
</dbReference>
<name>A0AAF3J2L0_9BILA</name>
<feature type="transmembrane region" description="Helical" evidence="1">
    <location>
        <begin position="104"/>
        <end position="123"/>
    </location>
</feature>
<feature type="transmembrane region" description="Helical" evidence="1">
    <location>
        <begin position="42"/>
        <end position="66"/>
    </location>
</feature>
<feature type="transmembrane region" description="Helical" evidence="1">
    <location>
        <begin position="78"/>
        <end position="98"/>
    </location>
</feature>
<proteinExistence type="predicted"/>
<evidence type="ECO:0000259" key="2">
    <source>
        <dbReference type="Pfam" id="PF10328"/>
    </source>
</evidence>
<dbReference type="AlphaFoldDB" id="A0AAF3J2L0"/>
<reference evidence="4" key="1">
    <citation type="submission" date="2024-02" db="UniProtKB">
        <authorList>
            <consortium name="WormBaseParasite"/>
        </authorList>
    </citation>
    <scope>IDENTIFICATION</scope>
</reference>
<keyword evidence="1" id="KW-0812">Transmembrane</keyword>
<keyword evidence="1" id="KW-1133">Transmembrane helix</keyword>
<evidence type="ECO:0000256" key="1">
    <source>
        <dbReference type="SAM" id="Phobius"/>
    </source>
</evidence>
<dbReference type="InterPro" id="IPR019430">
    <property type="entry name" value="7TM_GPCR_serpentine_rcpt_Srx"/>
</dbReference>
<keyword evidence="3" id="KW-1185">Reference proteome</keyword>
<feature type="domain" description="7TM GPCR serpentine receptor class x (Srx)" evidence="2">
    <location>
        <begin position="100"/>
        <end position="201"/>
    </location>
</feature>
<organism evidence="3 4">
    <name type="scientific">Mesorhabditis belari</name>
    <dbReference type="NCBI Taxonomy" id="2138241"/>
    <lineage>
        <taxon>Eukaryota</taxon>
        <taxon>Metazoa</taxon>
        <taxon>Ecdysozoa</taxon>
        <taxon>Nematoda</taxon>
        <taxon>Chromadorea</taxon>
        <taxon>Rhabditida</taxon>
        <taxon>Rhabditina</taxon>
        <taxon>Rhabditomorpha</taxon>
        <taxon>Rhabditoidea</taxon>
        <taxon>Rhabditidae</taxon>
        <taxon>Mesorhabditinae</taxon>
        <taxon>Mesorhabditis</taxon>
    </lineage>
</organism>
<sequence length="220" mass="24916">MSSESFENCLQVSIIIILGFFGLSAGILGIRCLRQTTIITGIVRNYCLCIVFFASIINGVHLFWGVPRAIWLSHMNLSILDNIFGFIAFGSVSVIYIAKPYIGWGVILVCTLLDTFTFASVRERRKKAKSTQIRVEQLRLRKEYTLILQMMCDNVTVIVDTTAVTVIINVLSNTSKMVSFICWTAAWMTACGMEGLWCIVFFRERRLQQLPPKQFVSTMT</sequence>
<accession>A0AAF3J2L0</accession>
<feature type="transmembrane region" description="Helical" evidence="1">
    <location>
        <begin position="177"/>
        <end position="202"/>
    </location>
</feature>
<dbReference type="Proteomes" id="UP000887575">
    <property type="component" value="Unassembled WGS sequence"/>
</dbReference>
<protein>
    <recommendedName>
        <fullName evidence="2">7TM GPCR serpentine receptor class x (Srx) domain-containing protein</fullName>
    </recommendedName>
</protein>
<keyword evidence="1" id="KW-0472">Membrane</keyword>
<dbReference type="WBParaSite" id="MBELARI_LOCUS12298">
    <property type="protein sequence ID" value="MBELARI_LOCUS12298"/>
    <property type="gene ID" value="MBELARI_LOCUS12298"/>
</dbReference>
<evidence type="ECO:0000313" key="3">
    <source>
        <dbReference type="Proteomes" id="UP000887575"/>
    </source>
</evidence>
<evidence type="ECO:0000313" key="4">
    <source>
        <dbReference type="WBParaSite" id="MBELARI_LOCUS12298"/>
    </source>
</evidence>
<feature type="transmembrane region" description="Helical" evidence="1">
    <location>
        <begin position="12"/>
        <end position="30"/>
    </location>
</feature>